<reference evidence="3" key="1">
    <citation type="journal article" date="2020" name="mSystems">
        <title>Genome- and Community-Level Interaction Insights into Carbon Utilization and Element Cycling Functions of Hydrothermarchaeota in Hydrothermal Sediment.</title>
        <authorList>
            <person name="Zhou Z."/>
            <person name="Liu Y."/>
            <person name="Xu W."/>
            <person name="Pan J."/>
            <person name="Luo Z.H."/>
            <person name="Li M."/>
        </authorList>
    </citation>
    <scope>NUCLEOTIDE SEQUENCE [LARGE SCALE GENOMIC DNA]</scope>
    <source>
        <strain evidence="3">SpSt-210</strain>
    </source>
</reference>
<dbReference type="PANTHER" id="PTHR21294">
    <property type="entry name" value="ELECTRON TRANSFER FLAVOPROTEIN BETA-SUBUNIT"/>
    <property type="match status" value="1"/>
</dbReference>
<accession>A0A831TGG3</accession>
<evidence type="ECO:0000256" key="1">
    <source>
        <dbReference type="ARBA" id="ARBA00022982"/>
    </source>
</evidence>
<dbReference type="PANTHER" id="PTHR21294:SF17">
    <property type="entry name" value="PROTEIN FIXA"/>
    <property type="match status" value="1"/>
</dbReference>
<evidence type="ECO:0000259" key="2">
    <source>
        <dbReference type="SMART" id="SM00893"/>
    </source>
</evidence>
<gene>
    <name evidence="3" type="ORF">ENP34_09415</name>
</gene>
<dbReference type="EMBL" id="DSIY01000219">
    <property type="protein sequence ID" value="HEG91639.1"/>
    <property type="molecule type" value="Genomic_DNA"/>
</dbReference>
<dbReference type="Gene3D" id="3.40.50.620">
    <property type="entry name" value="HUPs"/>
    <property type="match status" value="1"/>
</dbReference>
<dbReference type="SUPFAM" id="SSF52402">
    <property type="entry name" value="Adenine nucleotide alpha hydrolases-like"/>
    <property type="match status" value="1"/>
</dbReference>
<evidence type="ECO:0000313" key="3">
    <source>
        <dbReference type="EMBL" id="HEG91639.1"/>
    </source>
</evidence>
<dbReference type="PIRSF" id="PIRSF000090">
    <property type="entry name" value="Beta-ETF"/>
    <property type="match status" value="1"/>
</dbReference>
<dbReference type="InterPro" id="IPR014729">
    <property type="entry name" value="Rossmann-like_a/b/a_fold"/>
</dbReference>
<dbReference type="GO" id="GO:0009055">
    <property type="term" value="F:electron transfer activity"/>
    <property type="evidence" value="ECO:0007669"/>
    <property type="project" value="InterPro"/>
</dbReference>
<dbReference type="InterPro" id="IPR012255">
    <property type="entry name" value="ETF_b"/>
</dbReference>
<comment type="caution">
    <text evidence="3">The sequence shown here is derived from an EMBL/GenBank/DDBJ whole genome shotgun (WGS) entry which is preliminary data.</text>
</comment>
<name>A0A831TGG3_9BACT</name>
<organism evidence="3">
    <name type="scientific">Thermorudis peleae</name>
    <dbReference type="NCBI Taxonomy" id="1382356"/>
    <lineage>
        <taxon>Bacteria</taxon>
        <taxon>Pseudomonadati</taxon>
        <taxon>Thermomicrobiota</taxon>
        <taxon>Thermomicrobia</taxon>
        <taxon>Thermomicrobia incertae sedis</taxon>
        <taxon>Thermorudis</taxon>
    </lineage>
</organism>
<proteinExistence type="predicted"/>
<dbReference type="CDD" id="cd01714">
    <property type="entry name" value="ETF_beta"/>
    <property type="match status" value="1"/>
</dbReference>
<dbReference type="InterPro" id="IPR033948">
    <property type="entry name" value="ETF_beta_N"/>
</dbReference>
<dbReference type="Pfam" id="PF01012">
    <property type="entry name" value="ETF"/>
    <property type="match status" value="1"/>
</dbReference>
<dbReference type="AlphaFoldDB" id="A0A831TGG3"/>
<sequence length="261" mass="27687">MKICVCVKHVPDPNLPVQVDPATRRLIRDPKQSILDPADEYGVETALRLVEEHGGEVVAVTMGPPAAEDALRRAMAMGADRAILVSDEALAGSDVLGTARALAAAIRPEQPDLVICATESTDAYTGLLPGALAGLLDLPQLTFARAVSVEGSTVTVQRATETGYQVIQATLPALVTVTASVGEPRYPSFKGLMAAKRKPIEVRDIAELGLEQHTVGEPGARERVLEISAVRQVKQGRIVVDDGTGESVEEILAFLRSIQVV</sequence>
<dbReference type="SMART" id="SM00893">
    <property type="entry name" value="ETF"/>
    <property type="match status" value="1"/>
</dbReference>
<dbReference type="InterPro" id="IPR014730">
    <property type="entry name" value="ETF_a/b_N"/>
</dbReference>
<keyword evidence="1" id="KW-0813">Transport</keyword>
<keyword evidence="1" id="KW-0249">Electron transport</keyword>
<feature type="domain" description="Electron transfer flavoprotein alpha/beta-subunit N-terminal" evidence="2">
    <location>
        <begin position="23"/>
        <end position="212"/>
    </location>
</feature>
<protein>
    <submittedName>
        <fullName evidence="3">Electron transfer flavoprotein subunit beta/FixA family protein</fullName>
    </submittedName>
</protein>